<sequence length="43" mass="5464">ENESDKHRDIRCAKDRENKRMKKSSETPEQREMRLRRERSRKY</sequence>
<comment type="caution">
    <text evidence="2">The sequence shown here is derived from an EMBL/GenBank/DDBJ whole genome shotgun (WGS) entry which is preliminary data.</text>
</comment>
<feature type="non-terminal residue" evidence="2">
    <location>
        <position position="1"/>
    </location>
</feature>
<proteinExistence type="predicted"/>
<keyword evidence="3" id="KW-1185">Reference proteome</keyword>
<evidence type="ECO:0000313" key="2">
    <source>
        <dbReference type="EMBL" id="CAG8732004.1"/>
    </source>
</evidence>
<feature type="compositionally biased region" description="Basic and acidic residues" evidence="1">
    <location>
        <begin position="1"/>
        <end position="35"/>
    </location>
</feature>
<evidence type="ECO:0000313" key="3">
    <source>
        <dbReference type="Proteomes" id="UP000789375"/>
    </source>
</evidence>
<reference evidence="2" key="1">
    <citation type="submission" date="2021-06" db="EMBL/GenBank/DDBJ databases">
        <authorList>
            <person name="Kallberg Y."/>
            <person name="Tangrot J."/>
            <person name="Rosling A."/>
        </authorList>
    </citation>
    <scope>NUCLEOTIDE SEQUENCE</scope>
    <source>
        <strain evidence="2">87-6 pot B 2015</strain>
    </source>
</reference>
<accession>A0A9N9NHR8</accession>
<dbReference type="Proteomes" id="UP000789375">
    <property type="component" value="Unassembled WGS sequence"/>
</dbReference>
<gene>
    <name evidence="2" type="ORF">FMOSSE_LOCUS15689</name>
</gene>
<name>A0A9N9NHR8_FUNMO</name>
<feature type="region of interest" description="Disordered" evidence="1">
    <location>
        <begin position="1"/>
        <end position="43"/>
    </location>
</feature>
<dbReference type="EMBL" id="CAJVPP010017232">
    <property type="protein sequence ID" value="CAG8732004.1"/>
    <property type="molecule type" value="Genomic_DNA"/>
</dbReference>
<organism evidence="2 3">
    <name type="scientific">Funneliformis mosseae</name>
    <name type="common">Endomycorrhizal fungus</name>
    <name type="synonym">Glomus mosseae</name>
    <dbReference type="NCBI Taxonomy" id="27381"/>
    <lineage>
        <taxon>Eukaryota</taxon>
        <taxon>Fungi</taxon>
        <taxon>Fungi incertae sedis</taxon>
        <taxon>Mucoromycota</taxon>
        <taxon>Glomeromycotina</taxon>
        <taxon>Glomeromycetes</taxon>
        <taxon>Glomerales</taxon>
        <taxon>Glomeraceae</taxon>
        <taxon>Funneliformis</taxon>
    </lineage>
</organism>
<dbReference type="AlphaFoldDB" id="A0A9N9NHR8"/>
<protein>
    <submittedName>
        <fullName evidence="2">2655_t:CDS:1</fullName>
    </submittedName>
</protein>
<evidence type="ECO:0000256" key="1">
    <source>
        <dbReference type="SAM" id="MobiDB-lite"/>
    </source>
</evidence>